<reference evidence="1 2" key="1">
    <citation type="journal article" date="2014" name="Curr. Microbiol.">
        <title>Spirosoma radiotolerans sp. nov., a gamma-radiation-resistant bacterium isolated from gamma ray-irradiated soil.</title>
        <authorList>
            <person name="Lee J.J."/>
            <person name="Srinivasan S."/>
            <person name="Lim S."/>
            <person name="Joe M."/>
            <person name="Im S."/>
            <person name="Bae S.I."/>
            <person name="Park K.R."/>
            <person name="Han J.H."/>
            <person name="Park S.H."/>
            <person name="Joo B.M."/>
            <person name="Park S.J."/>
            <person name="Kim M.K."/>
        </authorList>
    </citation>
    <scope>NUCLEOTIDE SEQUENCE [LARGE SCALE GENOMIC DNA]</scope>
    <source>
        <strain evidence="1 2">DG5A</strain>
    </source>
</reference>
<proteinExistence type="predicted"/>
<accession>A0A0E4A076</accession>
<name>A0A0E4A076_9BACT</name>
<protein>
    <submittedName>
        <fullName evidence="1">Uncharacterized protein</fullName>
    </submittedName>
</protein>
<gene>
    <name evidence="1" type="ORF">SD10_26895</name>
</gene>
<dbReference type="HOGENOM" id="CLU_2939477_0_0_10"/>
<evidence type="ECO:0000313" key="2">
    <source>
        <dbReference type="Proteomes" id="UP000033054"/>
    </source>
</evidence>
<dbReference type="KEGG" id="srd:SD10_26895"/>
<dbReference type="EMBL" id="CP010429">
    <property type="protein sequence ID" value="AKD57993.1"/>
    <property type="molecule type" value="Genomic_DNA"/>
</dbReference>
<evidence type="ECO:0000313" key="1">
    <source>
        <dbReference type="EMBL" id="AKD57993.1"/>
    </source>
</evidence>
<dbReference type="Proteomes" id="UP000033054">
    <property type="component" value="Chromosome"/>
</dbReference>
<sequence>MCEVDCKNQSFVQKKGLKSGYYDDLAVNVYTDTNVKAGQSHLIGKQLTGFIYLKRFFKPV</sequence>
<organism evidence="1 2">
    <name type="scientific">Spirosoma radiotolerans</name>
    <dbReference type="NCBI Taxonomy" id="1379870"/>
    <lineage>
        <taxon>Bacteria</taxon>
        <taxon>Pseudomonadati</taxon>
        <taxon>Bacteroidota</taxon>
        <taxon>Cytophagia</taxon>
        <taxon>Cytophagales</taxon>
        <taxon>Cytophagaceae</taxon>
        <taxon>Spirosoma</taxon>
    </lineage>
</organism>
<dbReference type="AlphaFoldDB" id="A0A0E4A076"/>
<keyword evidence="2" id="KW-1185">Reference proteome</keyword>